<gene>
    <name evidence="3" type="ORF">UX87_C0031G0003</name>
</gene>
<keyword evidence="1" id="KW-1133">Transmembrane helix</keyword>
<dbReference type="Pfam" id="PF13399">
    <property type="entry name" value="LytR_C"/>
    <property type="match status" value="1"/>
</dbReference>
<dbReference type="AlphaFoldDB" id="A0A0G1S114"/>
<comment type="caution">
    <text evidence="3">The sequence shown here is derived from an EMBL/GenBank/DDBJ whole genome shotgun (WGS) entry which is preliminary data.</text>
</comment>
<feature type="domain" description="LytR/CpsA/Psr regulator C-terminal" evidence="2">
    <location>
        <begin position="261"/>
        <end position="314"/>
    </location>
</feature>
<keyword evidence="1" id="KW-0812">Transmembrane</keyword>
<sequence length="350" mass="37592">MSKPKIHPLIITLDRSRLLFCSPNSPQPLALQLPPSVVSDLEVINRLQLEETIFNFIRSSRLHPSSLIIILSKNVYFDRILPPAPAVDFRAEAEKFADTVPLTSVSSKVFKWEMGHRLVSINRDLYESVSSAFQKLGFTVLAVVPSFILGPMGVPEELDQNACRLILKKVEDLKASSFLTDDTAAPSFQAKKDTFLHHNQLILAGLSFLIIGSSIGFLIYSVTRPAKKTVSARTVPVSVPLITPSLTPAAATPSSTLKITDLKIQVRNGTGETGRAARLVALLKEAGFTGSQIGTASVSAGQTNIVYDPAIPADLLGRLKSLADGLYPPVTLIPGAAGANHAVITIGRAP</sequence>
<organism evidence="3 4">
    <name type="scientific">Candidatus Amesbacteria bacterium GW2011_GWA1_47_16</name>
    <dbReference type="NCBI Taxonomy" id="1618353"/>
    <lineage>
        <taxon>Bacteria</taxon>
        <taxon>Candidatus Amesiibacteriota</taxon>
    </lineage>
</organism>
<dbReference type="Gene3D" id="3.30.70.2390">
    <property type="match status" value="1"/>
</dbReference>
<proteinExistence type="predicted"/>
<feature type="transmembrane region" description="Helical" evidence="1">
    <location>
        <begin position="201"/>
        <end position="223"/>
    </location>
</feature>
<evidence type="ECO:0000313" key="3">
    <source>
        <dbReference type="EMBL" id="KKU63184.1"/>
    </source>
</evidence>
<protein>
    <recommendedName>
        <fullName evidence="2">LytR/CpsA/Psr regulator C-terminal domain-containing protein</fullName>
    </recommendedName>
</protein>
<dbReference type="Proteomes" id="UP000034364">
    <property type="component" value="Unassembled WGS sequence"/>
</dbReference>
<keyword evidence="1" id="KW-0472">Membrane</keyword>
<name>A0A0G1S114_9BACT</name>
<evidence type="ECO:0000259" key="2">
    <source>
        <dbReference type="Pfam" id="PF13399"/>
    </source>
</evidence>
<reference evidence="3 4" key="1">
    <citation type="journal article" date="2015" name="Nature">
        <title>rRNA introns, odd ribosomes, and small enigmatic genomes across a large radiation of phyla.</title>
        <authorList>
            <person name="Brown C.T."/>
            <person name="Hug L.A."/>
            <person name="Thomas B.C."/>
            <person name="Sharon I."/>
            <person name="Castelle C.J."/>
            <person name="Singh A."/>
            <person name="Wilkins M.J."/>
            <person name="Williams K.H."/>
            <person name="Banfield J.F."/>
        </authorList>
    </citation>
    <scope>NUCLEOTIDE SEQUENCE [LARGE SCALE GENOMIC DNA]</scope>
</reference>
<evidence type="ECO:0000313" key="4">
    <source>
        <dbReference type="Proteomes" id="UP000034364"/>
    </source>
</evidence>
<dbReference type="EMBL" id="LCNV01000031">
    <property type="protein sequence ID" value="KKU63184.1"/>
    <property type="molecule type" value="Genomic_DNA"/>
</dbReference>
<evidence type="ECO:0000256" key="1">
    <source>
        <dbReference type="SAM" id="Phobius"/>
    </source>
</evidence>
<accession>A0A0G1S114</accession>
<dbReference type="InterPro" id="IPR027381">
    <property type="entry name" value="LytR/CpsA/Psr_C"/>
</dbReference>